<sequence>MASISTVGNATLIAYEDSKPILSTDPWFGGEDHAYFGSWNLSHEIPHSYKQDILNSRYVWFSHGHQDHLNSFSIKNFLGKKVLLADHVGSRIAKGLMEKKYDIEILPDREWVVLSKKIKIMCITTYIQDSILLIDVNGKLFINLNDAGTRSATSFIRNISRPYQHSYLLSLSGYGDADMINFYDKQGNFVVPPAKNNIYVGEQLSLLAKSVRAKTVIPFSSHHQYQRTDSIWAQNYVTPMYAYRRGLHSDMNFIPAFVDIDCISGSYKEIKPKKLEIEIMKPEKFGDNWSDQLDKRDFD</sequence>
<protein>
    <recommendedName>
        <fullName evidence="2">Metallo-beta-lactamase domain-containing protein</fullName>
    </recommendedName>
</protein>
<dbReference type="AlphaFoldDB" id="A0A382L5L6"/>
<dbReference type="Gene3D" id="3.60.15.10">
    <property type="entry name" value="Ribonuclease Z/Hydroxyacylglutathione hydrolase-like"/>
    <property type="match status" value="1"/>
</dbReference>
<evidence type="ECO:0008006" key="2">
    <source>
        <dbReference type="Google" id="ProtNLM"/>
    </source>
</evidence>
<reference evidence="1" key="1">
    <citation type="submission" date="2018-05" db="EMBL/GenBank/DDBJ databases">
        <authorList>
            <person name="Lanie J.A."/>
            <person name="Ng W.-L."/>
            <person name="Kazmierczak K.M."/>
            <person name="Andrzejewski T.M."/>
            <person name="Davidsen T.M."/>
            <person name="Wayne K.J."/>
            <person name="Tettelin H."/>
            <person name="Glass J.I."/>
            <person name="Rusch D."/>
            <person name="Podicherti R."/>
            <person name="Tsui H.-C.T."/>
            <person name="Winkler M.E."/>
        </authorList>
    </citation>
    <scope>NUCLEOTIDE SEQUENCE</scope>
</reference>
<proteinExistence type="predicted"/>
<dbReference type="EMBL" id="UINC01085062">
    <property type="protein sequence ID" value="SVC32248.1"/>
    <property type="molecule type" value="Genomic_DNA"/>
</dbReference>
<organism evidence="1">
    <name type="scientific">marine metagenome</name>
    <dbReference type="NCBI Taxonomy" id="408172"/>
    <lineage>
        <taxon>unclassified sequences</taxon>
        <taxon>metagenomes</taxon>
        <taxon>ecological metagenomes</taxon>
    </lineage>
</organism>
<dbReference type="SUPFAM" id="SSF56281">
    <property type="entry name" value="Metallo-hydrolase/oxidoreductase"/>
    <property type="match status" value="1"/>
</dbReference>
<name>A0A382L5L6_9ZZZZ</name>
<feature type="non-terminal residue" evidence="1">
    <location>
        <position position="299"/>
    </location>
</feature>
<gene>
    <name evidence="1" type="ORF">METZ01_LOCUS285102</name>
</gene>
<evidence type="ECO:0000313" key="1">
    <source>
        <dbReference type="EMBL" id="SVC32248.1"/>
    </source>
</evidence>
<accession>A0A382L5L6</accession>
<dbReference type="InterPro" id="IPR036866">
    <property type="entry name" value="RibonucZ/Hydroxyglut_hydro"/>
</dbReference>